<dbReference type="GO" id="GO:0030915">
    <property type="term" value="C:Smc5-Smc6 complex"/>
    <property type="evidence" value="ECO:0007669"/>
    <property type="project" value="UniProtKB-UniRule"/>
</dbReference>
<keyword evidence="10 16" id="KW-0833">Ubl conjugation pathway</keyword>
<dbReference type="Pfam" id="PF07574">
    <property type="entry name" value="SMC_Nse1"/>
    <property type="match status" value="1"/>
</dbReference>
<keyword evidence="7 16" id="KW-0479">Metal-binding</keyword>
<dbReference type="GO" id="GO:0061630">
    <property type="term" value="F:ubiquitin protein ligase activity"/>
    <property type="evidence" value="ECO:0007669"/>
    <property type="project" value="UniProtKB-EC"/>
</dbReference>
<dbReference type="InterPro" id="IPR001841">
    <property type="entry name" value="Znf_RING"/>
</dbReference>
<gene>
    <name evidence="19" type="ORF">BDN70DRAFT_873327</name>
</gene>
<feature type="compositionally biased region" description="Acidic residues" evidence="17">
    <location>
        <begin position="270"/>
        <end position="284"/>
    </location>
</feature>
<evidence type="ECO:0000256" key="17">
    <source>
        <dbReference type="SAM" id="MobiDB-lite"/>
    </source>
</evidence>
<dbReference type="InterPro" id="IPR011513">
    <property type="entry name" value="Nse1"/>
</dbReference>
<accession>A0A9P6CXC0</accession>
<proteinExistence type="inferred from homology"/>
<evidence type="ECO:0000259" key="18">
    <source>
        <dbReference type="PROSITE" id="PS50089"/>
    </source>
</evidence>
<evidence type="ECO:0000313" key="20">
    <source>
        <dbReference type="Proteomes" id="UP000807469"/>
    </source>
</evidence>
<evidence type="ECO:0000256" key="16">
    <source>
        <dbReference type="RuleBase" id="RU368018"/>
    </source>
</evidence>
<dbReference type="SUPFAM" id="SSF57850">
    <property type="entry name" value="RING/U-box"/>
    <property type="match status" value="1"/>
</dbReference>
<name>A0A9P6CXC0_9AGAR</name>
<evidence type="ECO:0000256" key="4">
    <source>
        <dbReference type="ARBA" id="ARBA00012483"/>
    </source>
</evidence>
<dbReference type="EC" id="2.3.2.27" evidence="4 16"/>
<protein>
    <recommendedName>
        <fullName evidence="5 16">Non-structural maintenance of chromosomes element 1 homolog</fullName>
        <ecNumber evidence="4 16">2.3.2.27</ecNumber>
    </recommendedName>
</protein>
<comment type="catalytic activity">
    <reaction evidence="1 16">
        <text>S-ubiquitinyl-[E2 ubiquitin-conjugating enzyme]-L-cysteine + [acceptor protein]-L-lysine = [E2 ubiquitin-conjugating enzyme]-L-cysteine + N(6)-ubiquitinyl-[acceptor protein]-L-lysine.</text>
        <dbReference type="EC" id="2.3.2.27"/>
    </reaction>
</comment>
<dbReference type="Gene3D" id="1.10.10.10">
    <property type="entry name" value="Winged helix-like DNA-binding domain superfamily/Winged helix DNA-binding domain"/>
    <property type="match status" value="1"/>
</dbReference>
<evidence type="ECO:0000256" key="12">
    <source>
        <dbReference type="ARBA" id="ARBA00023172"/>
    </source>
</evidence>
<keyword evidence="14 16" id="KW-0539">Nucleus</keyword>
<evidence type="ECO:0000313" key="19">
    <source>
        <dbReference type="EMBL" id="KAF9483921.1"/>
    </source>
</evidence>
<evidence type="ECO:0000256" key="10">
    <source>
        <dbReference type="ARBA" id="ARBA00022786"/>
    </source>
</evidence>
<feature type="compositionally biased region" description="Low complexity" evidence="17">
    <location>
        <begin position="316"/>
        <end position="325"/>
    </location>
</feature>
<dbReference type="GO" id="GO:0005634">
    <property type="term" value="C:nucleus"/>
    <property type="evidence" value="ECO:0007669"/>
    <property type="project" value="UniProtKB-SubCell"/>
</dbReference>
<feature type="compositionally biased region" description="Basic and acidic residues" evidence="17">
    <location>
        <begin position="254"/>
        <end position="269"/>
    </location>
</feature>
<evidence type="ECO:0000256" key="2">
    <source>
        <dbReference type="ARBA" id="ARBA00004123"/>
    </source>
</evidence>
<dbReference type="Pfam" id="PF08746">
    <property type="entry name" value="zf-RING-like"/>
    <property type="match status" value="1"/>
</dbReference>
<evidence type="ECO:0000256" key="15">
    <source>
        <dbReference type="PROSITE-ProRule" id="PRU00175"/>
    </source>
</evidence>
<sequence>MISPADVERLFLQAVLSRGVMSAKLAQLLWEKSIDAVNASDGALKLQYRNDKQSWDEFVTKINHSLDNFELEFRALHDEITGKEMYALVNRKGDDIAQMATDYTPIEITFFKAIVERIMLAPHESYSISSMAALREPTAAKLNITKSQAEVVLGSFVAKGWLLKSKKGRYSLSTRSLLELLPYLKSNYPDEIVECTICFDIITRGIGCFTPNCKTRMHFHCFNTFRKRHNACPSCSKDWPRESKDKQFIPIGEDAAKEGDERSRRARSDEAEESDDDEDEEEPPTQDTPPPKKSQKGKKSVKAEDRMDVDGDGDNGRPSQTQGTQRTRRSTRR</sequence>
<evidence type="ECO:0000256" key="7">
    <source>
        <dbReference type="ARBA" id="ARBA00022723"/>
    </source>
</evidence>
<evidence type="ECO:0000256" key="3">
    <source>
        <dbReference type="ARBA" id="ARBA00010258"/>
    </source>
</evidence>
<keyword evidence="6 16" id="KW-0808">Transferase</keyword>
<dbReference type="Gene3D" id="3.90.1150.220">
    <property type="match status" value="1"/>
</dbReference>
<dbReference type="PANTHER" id="PTHR20973">
    <property type="entry name" value="NON-SMC ELEMENT 1-RELATED"/>
    <property type="match status" value="1"/>
</dbReference>
<feature type="region of interest" description="Disordered" evidence="17">
    <location>
        <begin position="246"/>
        <end position="333"/>
    </location>
</feature>
<dbReference type="InterPro" id="IPR013083">
    <property type="entry name" value="Znf_RING/FYVE/PHD"/>
</dbReference>
<feature type="domain" description="RING-type" evidence="18">
    <location>
        <begin position="195"/>
        <end position="236"/>
    </location>
</feature>
<comment type="function">
    <text evidence="16">Acts in a DNA repair pathway for removal of UV-induced DNA damage that is distinct from classical nucleotide excision repair and in repair of ionizing radiation damage. Functions in homologous recombination repair of DNA double strand breaks and in recovery of stalled replication forks.</text>
</comment>
<dbReference type="GO" id="GO:0000724">
    <property type="term" value="P:double-strand break repair via homologous recombination"/>
    <property type="evidence" value="ECO:0007669"/>
    <property type="project" value="TreeGrafter"/>
</dbReference>
<comment type="subcellular location">
    <subcellularLocation>
        <location evidence="2 16">Nucleus</location>
    </subcellularLocation>
</comment>
<keyword evidence="11 16" id="KW-0862">Zinc</keyword>
<dbReference type="Proteomes" id="UP000807469">
    <property type="component" value="Unassembled WGS sequence"/>
</dbReference>
<evidence type="ECO:0000256" key="11">
    <source>
        <dbReference type="ARBA" id="ARBA00022833"/>
    </source>
</evidence>
<dbReference type="InterPro" id="IPR014857">
    <property type="entry name" value="Nse1_RING_C4HC3-type"/>
</dbReference>
<dbReference type="GO" id="GO:0008270">
    <property type="term" value="F:zinc ion binding"/>
    <property type="evidence" value="ECO:0007669"/>
    <property type="project" value="UniProtKB-KW"/>
</dbReference>
<evidence type="ECO:0000256" key="1">
    <source>
        <dbReference type="ARBA" id="ARBA00000900"/>
    </source>
</evidence>
<keyword evidence="12 16" id="KW-0233">DNA recombination</keyword>
<evidence type="ECO:0000256" key="5">
    <source>
        <dbReference type="ARBA" id="ARBA00019422"/>
    </source>
</evidence>
<keyword evidence="9 15" id="KW-0863">Zinc-finger</keyword>
<keyword evidence="13 16" id="KW-0234">DNA repair</keyword>
<evidence type="ECO:0000256" key="6">
    <source>
        <dbReference type="ARBA" id="ARBA00022679"/>
    </source>
</evidence>
<organism evidence="19 20">
    <name type="scientific">Pholiota conissans</name>
    <dbReference type="NCBI Taxonomy" id="109636"/>
    <lineage>
        <taxon>Eukaryota</taxon>
        <taxon>Fungi</taxon>
        <taxon>Dikarya</taxon>
        <taxon>Basidiomycota</taxon>
        <taxon>Agaricomycotina</taxon>
        <taxon>Agaricomycetes</taxon>
        <taxon>Agaricomycetidae</taxon>
        <taxon>Agaricales</taxon>
        <taxon>Agaricineae</taxon>
        <taxon>Strophariaceae</taxon>
        <taxon>Pholiota</taxon>
    </lineage>
</organism>
<evidence type="ECO:0000256" key="9">
    <source>
        <dbReference type="ARBA" id="ARBA00022771"/>
    </source>
</evidence>
<dbReference type="InterPro" id="IPR036388">
    <property type="entry name" value="WH-like_DNA-bd_sf"/>
</dbReference>
<dbReference type="Gene3D" id="3.30.40.10">
    <property type="entry name" value="Zinc/RING finger domain, C3HC4 (zinc finger)"/>
    <property type="match status" value="1"/>
</dbReference>
<keyword evidence="20" id="KW-1185">Reference proteome</keyword>
<comment type="caution">
    <text evidence="19">The sequence shown here is derived from an EMBL/GenBank/DDBJ whole genome shotgun (WGS) entry which is preliminary data.</text>
</comment>
<dbReference type="FunFam" id="1.10.10.10:FF:000270">
    <property type="entry name" value="Non-structural maintenance of chromosomes element 1 homolog"/>
    <property type="match status" value="1"/>
</dbReference>
<dbReference type="PANTHER" id="PTHR20973:SF0">
    <property type="entry name" value="NON-STRUCTURAL MAINTENANCE OF CHROMOSOMES ELEMENT 1 HOMOLOG"/>
    <property type="match status" value="1"/>
</dbReference>
<dbReference type="PROSITE" id="PS50089">
    <property type="entry name" value="ZF_RING_2"/>
    <property type="match status" value="1"/>
</dbReference>
<dbReference type="AlphaFoldDB" id="A0A9P6CXC0"/>
<dbReference type="EMBL" id="MU155149">
    <property type="protein sequence ID" value="KAF9483921.1"/>
    <property type="molecule type" value="Genomic_DNA"/>
</dbReference>
<evidence type="ECO:0000256" key="8">
    <source>
        <dbReference type="ARBA" id="ARBA00022763"/>
    </source>
</evidence>
<keyword evidence="8 16" id="KW-0227">DNA damage</keyword>
<reference evidence="19" key="1">
    <citation type="submission" date="2020-11" db="EMBL/GenBank/DDBJ databases">
        <authorList>
            <consortium name="DOE Joint Genome Institute"/>
            <person name="Ahrendt S."/>
            <person name="Riley R."/>
            <person name="Andreopoulos W."/>
            <person name="Labutti K."/>
            <person name="Pangilinan J."/>
            <person name="Ruiz-Duenas F.J."/>
            <person name="Barrasa J.M."/>
            <person name="Sanchez-Garcia M."/>
            <person name="Camarero S."/>
            <person name="Miyauchi S."/>
            <person name="Serrano A."/>
            <person name="Linde D."/>
            <person name="Babiker R."/>
            <person name="Drula E."/>
            <person name="Ayuso-Fernandez I."/>
            <person name="Pacheco R."/>
            <person name="Padilla G."/>
            <person name="Ferreira P."/>
            <person name="Barriuso J."/>
            <person name="Kellner H."/>
            <person name="Castanera R."/>
            <person name="Alfaro M."/>
            <person name="Ramirez L."/>
            <person name="Pisabarro A.G."/>
            <person name="Kuo A."/>
            <person name="Tritt A."/>
            <person name="Lipzen A."/>
            <person name="He G."/>
            <person name="Yan M."/>
            <person name="Ng V."/>
            <person name="Cullen D."/>
            <person name="Martin F."/>
            <person name="Rosso M.-N."/>
            <person name="Henrissat B."/>
            <person name="Hibbett D."/>
            <person name="Martinez A.T."/>
            <person name="Grigoriev I.V."/>
        </authorList>
    </citation>
    <scope>NUCLEOTIDE SEQUENCE</scope>
    <source>
        <strain evidence="19">CIRM-BRFM 674</strain>
    </source>
</reference>
<dbReference type="OrthoDB" id="185455at2759"/>
<comment type="similarity">
    <text evidence="3 16">Belongs to the NSE1 family.</text>
</comment>
<evidence type="ECO:0000256" key="13">
    <source>
        <dbReference type="ARBA" id="ARBA00023204"/>
    </source>
</evidence>
<evidence type="ECO:0000256" key="14">
    <source>
        <dbReference type="ARBA" id="ARBA00023242"/>
    </source>
</evidence>
<comment type="subunit">
    <text evidence="16">Component of the Smc5-Smc6 complex.</text>
</comment>